<dbReference type="AlphaFoldDB" id="A0A6C0IVG0"/>
<accession>A0A6C0IVG0</accession>
<name>A0A6C0IVG0_9ZZZZ</name>
<sequence length="198" mass="23371">MNILRKVAEAETETKKNIRLIIKPKCLSEINLLIDTKQAMIKSNFGLYHFKSDQQLNIQRTELYKNISVLKKDIKQLYVSLKNNNTIELRSTIMNKLNQIKRFKNEIKKEYDIVRNKIIGNLSPLTEDFKINLIEDYKLINGLSDDCVVNVITDEKLLIDYRDNLTTDLIYLINNHYKDTQYDVSFEDLFAGSEYRHM</sequence>
<dbReference type="EMBL" id="MN740274">
    <property type="protein sequence ID" value="QHT97294.1"/>
    <property type="molecule type" value="Genomic_DNA"/>
</dbReference>
<organism evidence="1">
    <name type="scientific">viral metagenome</name>
    <dbReference type="NCBI Taxonomy" id="1070528"/>
    <lineage>
        <taxon>unclassified sequences</taxon>
        <taxon>metagenomes</taxon>
        <taxon>organismal metagenomes</taxon>
    </lineage>
</organism>
<reference evidence="1" key="1">
    <citation type="journal article" date="2020" name="Nature">
        <title>Giant virus diversity and host interactions through global metagenomics.</title>
        <authorList>
            <person name="Schulz F."/>
            <person name="Roux S."/>
            <person name="Paez-Espino D."/>
            <person name="Jungbluth S."/>
            <person name="Walsh D.A."/>
            <person name="Denef V.J."/>
            <person name="McMahon K.D."/>
            <person name="Konstantinidis K.T."/>
            <person name="Eloe-Fadrosh E.A."/>
            <person name="Kyrpides N.C."/>
            <person name="Woyke T."/>
        </authorList>
    </citation>
    <scope>NUCLEOTIDE SEQUENCE</scope>
    <source>
        <strain evidence="1">GVMAG-M-3300025138-11</strain>
    </source>
</reference>
<evidence type="ECO:0000313" key="1">
    <source>
        <dbReference type="EMBL" id="QHT97294.1"/>
    </source>
</evidence>
<protein>
    <submittedName>
        <fullName evidence="1">Uncharacterized protein</fullName>
    </submittedName>
</protein>
<proteinExistence type="predicted"/>